<dbReference type="AlphaFoldDB" id="A0A5R9QGU0"/>
<evidence type="ECO:0000256" key="9">
    <source>
        <dbReference type="HAMAP-Rule" id="MF_01302"/>
    </source>
</evidence>
<protein>
    <recommendedName>
        <fullName evidence="7 9">Small ribosomal subunit protein uS8</fullName>
    </recommendedName>
</protein>
<dbReference type="Gene3D" id="3.30.1490.10">
    <property type="match status" value="1"/>
</dbReference>
<dbReference type="FunFam" id="3.30.1490.10:FF:000001">
    <property type="entry name" value="30S ribosomal protein S8"/>
    <property type="match status" value="1"/>
</dbReference>
<dbReference type="HAMAP" id="MF_01302_B">
    <property type="entry name" value="Ribosomal_uS8_B"/>
    <property type="match status" value="1"/>
</dbReference>
<dbReference type="Proteomes" id="UP000306753">
    <property type="component" value="Unassembled WGS sequence"/>
</dbReference>
<name>A0A5R9QGU0_9GAMM</name>
<dbReference type="RefSeq" id="WP_138408821.1">
    <property type="nucleotide sequence ID" value="NZ_QLAE01000019.1"/>
</dbReference>
<dbReference type="OrthoDB" id="9802617at2"/>
<keyword evidence="4 9" id="KW-0694">RNA-binding</keyword>
<dbReference type="GO" id="GO:0005737">
    <property type="term" value="C:cytoplasm"/>
    <property type="evidence" value="ECO:0007669"/>
    <property type="project" value="UniProtKB-ARBA"/>
</dbReference>
<dbReference type="EMBL" id="QLAG01000006">
    <property type="protein sequence ID" value="TLX64391.1"/>
    <property type="molecule type" value="Genomic_DNA"/>
</dbReference>
<accession>A0A5R9QGU0</accession>
<dbReference type="GO" id="GO:0019843">
    <property type="term" value="F:rRNA binding"/>
    <property type="evidence" value="ECO:0007669"/>
    <property type="project" value="UniProtKB-UniRule"/>
</dbReference>
<dbReference type="GO" id="GO:0006412">
    <property type="term" value="P:translation"/>
    <property type="evidence" value="ECO:0007669"/>
    <property type="project" value="UniProtKB-UniRule"/>
</dbReference>
<dbReference type="PROSITE" id="PS00053">
    <property type="entry name" value="RIBOSOMAL_S8"/>
    <property type="match status" value="1"/>
</dbReference>
<proteinExistence type="inferred from homology"/>
<evidence type="ECO:0000256" key="5">
    <source>
        <dbReference type="ARBA" id="ARBA00022980"/>
    </source>
</evidence>
<gene>
    <name evidence="9" type="primary">rpsH</name>
    <name evidence="11" type="ORF">DN820_06945</name>
</gene>
<dbReference type="GO" id="GO:0005840">
    <property type="term" value="C:ribosome"/>
    <property type="evidence" value="ECO:0007669"/>
    <property type="project" value="UniProtKB-KW"/>
</dbReference>
<evidence type="ECO:0000256" key="10">
    <source>
        <dbReference type="RuleBase" id="RU003660"/>
    </source>
</evidence>
<dbReference type="SUPFAM" id="SSF56047">
    <property type="entry name" value="Ribosomal protein S8"/>
    <property type="match status" value="1"/>
</dbReference>
<evidence type="ECO:0000256" key="3">
    <source>
        <dbReference type="ARBA" id="ARBA00022730"/>
    </source>
</evidence>
<sequence>MSMQDPLADMLTRIRNAQMAEKSVVSMPSSTLKVAVANVLQSEGYITGFQVSSDAKPQLSIELKYFEGRPVIEELKRVSRPGLRQYKSVDQLPKVRGGLGVSIVSTNKGVMTDRAARAAGVGGEVLCTVF</sequence>
<evidence type="ECO:0000256" key="7">
    <source>
        <dbReference type="ARBA" id="ARBA00035258"/>
    </source>
</evidence>
<dbReference type="NCBIfam" id="NF001109">
    <property type="entry name" value="PRK00136.1"/>
    <property type="match status" value="1"/>
</dbReference>
<keyword evidence="3 9" id="KW-0699">rRNA-binding</keyword>
<evidence type="ECO:0000256" key="6">
    <source>
        <dbReference type="ARBA" id="ARBA00023274"/>
    </source>
</evidence>
<evidence type="ECO:0000256" key="4">
    <source>
        <dbReference type="ARBA" id="ARBA00022884"/>
    </source>
</evidence>
<dbReference type="FunFam" id="3.30.1370.30:FF:000003">
    <property type="entry name" value="30S ribosomal protein S8"/>
    <property type="match status" value="1"/>
</dbReference>
<keyword evidence="12" id="KW-1185">Reference proteome</keyword>
<comment type="caution">
    <text evidence="11">The sequence shown here is derived from an EMBL/GenBank/DDBJ whole genome shotgun (WGS) entry which is preliminary data.</text>
</comment>
<dbReference type="InterPro" id="IPR000630">
    <property type="entry name" value="Ribosomal_uS8"/>
</dbReference>
<dbReference type="GO" id="GO:0003735">
    <property type="term" value="F:structural constituent of ribosome"/>
    <property type="evidence" value="ECO:0007669"/>
    <property type="project" value="InterPro"/>
</dbReference>
<comment type="function">
    <text evidence="1 9">One of the primary rRNA binding proteins, it binds directly to 16S rRNA central domain where it helps coordinate assembly of the platform of the 30S subunit.</text>
</comment>
<dbReference type="Pfam" id="PF00410">
    <property type="entry name" value="Ribosomal_S8"/>
    <property type="match status" value="1"/>
</dbReference>
<organism evidence="11 12">
    <name type="scientific">Stutzerimonas nosocomialis</name>
    <dbReference type="NCBI Taxonomy" id="1056496"/>
    <lineage>
        <taxon>Bacteria</taxon>
        <taxon>Pseudomonadati</taxon>
        <taxon>Pseudomonadota</taxon>
        <taxon>Gammaproteobacteria</taxon>
        <taxon>Pseudomonadales</taxon>
        <taxon>Pseudomonadaceae</taxon>
        <taxon>Stutzerimonas</taxon>
    </lineage>
</organism>
<keyword evidence="6 9" id="KW-0687">Ribonucleoprotein</keyword>
<dbReference type="PANTHER" id="PTHR11758">
    <property type="entry name" value="40S RIBOSOMAL PROTEIN S15A"/>
    <property type="match status" value="1"/>
</dbReference>
<keyword evidence="5 9" id="KW-0689">Ribosomal protein</keyword>
<evidence type="ECO:0000256" key="1">
    <source>
        <dbReference type="ARBA" id="ARBA00002569"/>
    </source>
</evidence>
<evidence type="ECO:0000256" key="8">
    <source>
        <dbReference type="ARBA" id="ARBA00046740"/>
    </source>
</evidence>
<dbReference type="Gene3D" id="3.30.1370.30">
    <property type="match status" value="1"/>
</dbReference>
<dbReference type="InterPro" id="IPR035987">
    <property type="entry name" value="Ribosomal_uS8_sf"/>
</dbReference>
<dbReference type="InterPro" id="IPR047863">
    <property type="entry name" value="Ribosomal_uS8_CS"/>
</dbReference>
<comment type="subunit">
    <text evidence="8 9">Part of the 30S ribosomal subunit. Contacts proteins S5 and S12.</text>
</comment>
<evidence type="ECO:0000313" key="12">
    <source>
        <dbReference type="Proteomes" id="UP000306753"/>
    </source>
</evidence>
<reference evidence="11 12" key="1">
    <citation type="journal article" date="2017" name="Eur. J. Clin. Microbiol. Infect. Dis.">
        <title>Uncommonly isolated clinical Pseudomonas: identification and phylogenetic assignation.</title>
        <authorList>
            <person name="Mulet M."/>
            <person name="Gomila M."/>
            <person name="Ramirez A."/>
            <person name="Cardew S."/>
            <person name="Moore E.R."/>
            <person name="Lalucat J."/>
            <person name="Garcia-Valdes E."/>
        </authorList>
    </citation>
    <scope>NUCLEOTIDE SEQUENCE [LARGE SCALE GENOMIC DNA]</scope>
    <source>
        <strain evidence="11 12">SD129</strain>
    </source>
</reference>
<evidence type="ECO:0000313" key="11">
    <source>
        <dbReference type="EMBL" id="TLX64391.1"/>
    </source>
</evidence>
<comment type="similarity">
    <text evidence="2 9 10">Belongs to the universal ribosomal protein uS8 family.</text>
</comment>
<dbReference type="GO" id="GO:1990904">
    <property type="term" value="C:ribonucleoprotein complex"/>
    <property type="evidence" value="ECO:0007669"/>
    <property type="project" value="UniProtKB-KW"/>
</dbReference>
<evidence type="ECO:0000256" key="2">
    <source>
        <dbReference type="ARBA" id="ARBA00006471"/>
    </source>
</evidence>